<evidence type="ECO:0000256" key="10">
    <source>
        <dbReference type="ARBA" id="ARBA00052340"/>
    </source>
</evidence>
<dbReference type="EC" id="6.3.5.1" evidence="3"/>
<evidence type="ECO:0000256" key="8">
    <source>
        <dbReference type="ARBA" id="ARBA00023027"/>
    </source>
</evidence>
<dbReference type="Pfam" id="PF02540">
    <property type="entry name" value="NAD_synthase"/>
    <property type="match status" value="1"/>
</dbReference>
<dbReference type="InterPro" id="IPR036526">
    <property type="entry name" value="C-N_Hydrolase_sf"/>
</dbReference>
<comment type="similarity">
    <text evidence="2">In the C-terminal section; belongs to the NAD synthetase family.</text>
</comment>
<evidence type="ECO:0000256" key="5">
    <source>
        <dbReference type="ARBA" id="ARBA00022598"/>
    </source>
</evidence>
<dbReference type="NCBIfam" id="TIGR00552">
    <property type="entry name" value="nadE"/>
    <property type="match status" value="1"/>
</dbReference>
<dbReference type="InterPro" id="IPR022310">
    <property type="entry name" value="NAD/GMP_synthase"/>
</dbReference>
<evidence type="ECO:0000256" key="1">
    <source>
        <dbReference type="ARBA" id="ARBA00005188"/>
    </source>
</evidence>
<evidence type="ECO:0000256" key="4">
    <source>
        <dbReference type="ARBA" id="ARBA00017309"/>
    </source>
</evidence>
<keyword evidence="6" id="KW-0547">Nucleotide-binding</keyword>
<reference evidence="12" key="1">
    <citation type="journal article" date="2013" name="Genome Biol. Evol.">
        <title>Punctuated emergences of genetic and phenotypic innovations in eumetazoan, bilaterian, euteleostome, and hominidae ancestors.</title>
        <authorList>
            <person name="Wenger Y."/>
            <person name="Galliot B."/>
        </authorList>
    </citation>
    <scope>NUCLEOTIDE SEQUENCE</scope>
    <source>
        <tissue evidence="12">Whole animals</tissue>
    </source>
</reference>
<keyword evidence="8" id="KW-0520">NAD</keyword>
<dbReference type="HAMAP" id="MF_02090">
    <property type="entry name" value="NadE_glutamine_dep"/>
    <property type="match status" value="1"/>
</dbReference>
<dbReference type="GO" id="GO:0004359">
    <property type="term" value="F:glutaminase activity"/>
    <property type="evidence" value="ECO:0007669"/>
    <property type="project" value="InterPro"/>
</dbReference>
<dbReference type="InterPro" id="IPR036961">
    <property type="entry name" value="Kinesin_motor_dom_sf"/>
</dbReference>
<dbReference type="SUPFAM" id="SSF56317">
    <property type="entry name" value="Carbon-nitrogen hydrolase"/>
    <property type="match status" value="1"/>
</dbReference>
<sequence>MQRKVTLATCSLAQWSMDFEGNLRRILESIRLAKEQGARYRLGPELEIPGYGCNDHFSESDTLLHSWESLACILENTVCENLIVDVGMPVLYNHALYNCRVIFLNKRIILIRPKKTLAIDENYRESRWFTPWIKDYEYEELMLPPIITKITGQVKVPFGEAIIVARDTVLGCEVCQELFSPQSPHLNMALQGVEIVTNGSASNFELQKMSRRIKLISDATSKLGGVYLYSAIKGCDGERLYYDGPCMIFKNGELVGQGKQFSLNEVEVVSSTIDLEEVSLYRRSSQFGTKTSLSQKYPRLDIDFCLCVTNSFFAPLSPVIDPVIYQPEEEIALGPACWLWDYLRRSGMGGFFLPLSGGVDSSATACIVASMCRLVCDAIKQGSLQTISDIQDIVKDSTYIPTDPKELCNRIFVTCYMGTENSSAQTRERAKALANDIGSYHLGIVIDTAIQAILSIFSAVTKKTPRFSVFGGSNTENLALQNVQARVRMVTSYLFAQLTLWSRGKQGGLLVLGSANVDECLLGYMTKYDCSSADINPIGGISKTDLKKFVFYCVEKFNFTSLIGILGAPPTAELTPLDEGRLQQTDEGDIGLTYEEISILGRLRKLQRCGPYSMFTKLLSQWNISPSAIADKVKLFFTKYAINRHKMTTITPSLYAVGYSPDDNRYDLRPFLYRSSWPWQFKSIDRAVKAAGQSVTNNMTSSANQQSTFKLQLQDGEIRRLMGQQFDQSDCTPEFLKIRITEASDAAEKQHLKLYTSTYIGDILLYVNPYKKLEKHDSNELYSVMCKRVLEHIPKTQTSQCFVVMGESGSGKTEVVNSLVKKVDLILQPFGTAQTSLNDQSTRFGKYLQICFSPNLSVVKVSDVAGIKLGASRF</sequence>
<gene>
    <name evidence="12" type="primary">NADSYN1</name>
</gene>
<dbReference type="AlphaFoldDB" id="T2MC07"/>
<dbReference type="SUPFAM" id="SSF52402">
    <property type="entry name" value="Adenine nucleotide alpha hydrolases-like"/>
    <property type="match status" value="1"/>
</dbReference>
<keyword evidence="5" id="KW-0436">Ligase</keyword>
<feature type="non-terminal residue" evidence="12">
    <location>
        <position position="1"/>
    </location>
</feature>
<evidence type="ECO:0000259" key="11">
    <source>
        <dbReference type="PROSITE" id="PS50263"/>
    </source>
</evidence>
<dbReference type="FunFam" id="3.60.110.10:FF:000003">
    <property type="entry name" value="Glutamine-dependent NAD(+) synthetase"/>
    <property type="match status" value="1"/>
</dbReference>
<dbReference type="InterPro" id="IPR027417">
    <property type="entry name" value="P-loop_NTPase"/>
</dbReference>
<evidence type="ECO:0000256" key="3">
    <source>
        <dbReference type="ARBA" id="ARBA00012743"/>
    </source>
</evidence>
<dbReference type="SUPFAM" id="SSF52540">
    <property type="entry name" value="P-loop containing nucleoside triphosphate hydrolases"/>
    <property type="match status" value="1"/>
</dbReference>
<dbReference type="CDD" id="cd00553">
    <property type="entry name" value="NAD_synthase"/>
    <property type="match status" value="1"/>
</dbReference>
<feature type="domain" description="CN hydrolase" evidence="11">
    <location>
        <begin position="5"/>
        <end position="275"/>
    </location>
</feature>
<dbReference type="InterPro" id="IPR014729">
    <property type="entry name" value="Rossmann-like_a/b/a_fold"/>
</dbReference>
<dbReference type="Gene3D" id="3.40.50.620">
    <property type="entry name" value="HUPs"/>
    <property type="match status" value="1"/>
</dbReference>
<name>T2MC07_HYDVU</name>
<dbReference type="PROSITE" id="PS50263">
    <property type="entry name" value="CN_HYDROLASE"/>
    <property type="match status" value="1"/>
</dbReference>
<organism evidence="12">
    <name type="scientific">Hydra vulgaris</name>
    <name type="common">Hydra</name>
    <name type="synonym">Hydra attenuata</name>
    <dbReference type="NCBI Taxonomy" id="6087"/>
    <lineage>
        <taxon>Eukaryota</taxon>
        <taxon>Metazoa</taxon>
        <taxon>Cnidaria</taxon>
        <taxon>Hydrozoa</taxon>
        <taxon>Hydroidolina</taxon>
        <taxon>Anthoathecata</taxon>
        <taxon>Aplanulata</taxon>
        <taxon>Hydridae</taxon>
        <taxon>Hydra</taxon>
    </lineage>
</organism>
<evidence type="ECO:0000313" key="12">
    <source>
        <dbReference type="EMBL" id="CDG69482.1"/>
    </source>
</evidence>
<dbReference type="Pfam" id="PF00795">
    <property type="entry name" value="CN_hydrolase"/>
    <property type="match status" value="1"/>
</dbReference>
<comment type="catalytic activity">
    <reaction evidence="10">
        <text>deamido-NAD(+) + L-glutamine + ATP + H2O = L-glutamate + AMP + diphosphate + NAD(+) + H(+)</text>
        <dbReference type="Rhea" id="RHEA:24384"/>
        <dbReference type="ChEBI" id="CHEBI:15377"/>
        <dbReference type="ChEBI" id="CHEBI:15378"/>
        <dbReference type="ChEBI" id="CHEBI:29985"/>
        <dbReference type="ChEBI" id="CHEBI:30616"/>
        <dbReference type="ChEBI" id="CHEBI:33019"/>
        <dbReference type="ChEBI" id="CHEBI:57540"/>
        <dbReference type="ChEBI" id="CHEBI:58359"/>
        <dbReference type="ChEBI" id="CHEBI:58437"/>
        <dbReference type="ChEBI" id="CHEBI:456215"/>
        <dbReference type="EC" id="6.3.5.1"/>
    </reaction>
</comment>
<dbReference type="PANTHER" id="PTHR23090">
    <property type="entry name" value="NH 3 /GLUTAMINE-DEPENDENT NAD + SYNTHETASE"/>
    <property type="match status" value="1"/>
</dbReference>
<keyword evidence="7" id="KW-0067">ATP-binding</keyword>
<proteinExistence type="evidence at transcript level"/>
<dbReference type="GO" id="GO:0009435">
    <property type="term" value="P:NAD+ biosynthetic process"/>
    <property type="evidence" value="ECO:0007669"/>
    <property type="project" value="UniProtKB-UniPathway"/>
</dbReference>
<dbReference type="InterPro" id="IPR014445">
    <property type="entry name" value="Gln-dep_NAD_synthase"/>
</dbReference>
<dbReference type="InterPro" id="IPR003010">
    <property type="entry name" value="C-N_Hydrolase"/>
</dbReference>
<dbReference type="UniPathway" id="UPA00253">
    <property type="reaction ID" value="UER00334"/>
</dbReference>
<protein>
    <recommendedName>
        <fullName evidence="4">Glutamine-dependent NAD(+) synthetase</fullName>
        <ecNumber evidence="3">6.3.5.1</ecNumber>
    </recommendedName>
    <alternativeName>
        <fullName evidence="9">NAD(+) synthase [glutamine-hydrolyzing]</fullName>
    </alternativeName>
</protein>
<dbReference type="InterPro" id="IPR003694">
    <property type="entry name" value="NAD_synthase"/>
</dbReference>
<dbReference type="Gene3D" id="3.60.110.10">
    <property type="entry name" value="Carbon-nitrogen hydrolase"/>
    <property type="match status" value="1"/>
</dbReference>
<evidence type="ECO:0000256" key="6">
    <source>
        <dbReference type="ARBA" id="ARBA00022741"/>
    </source>
</evidence>
<accession>T2MC07</accession>
<evidence type="ECO:0000256" key="9">
    <source>
        <dbReference type="ARBA" id="ARBA00030681"/>
    </source>
</evidence>
<dbReference type="EMBL" id="HAAD01003250">
    <property type="protein sequence ID" value="CDG69482.1"/>
    <property type="molecule type" value="mRNA"/>
</dbReference>
<dbReference type="CDD" id="cd07570">
    <property type="entry name" value="GAT_Gln-NAD-synth"/>
    <property type="match status" value="1"/>
</dbReference>
<evidence type="ECO:0000256" key="2">
    <source>
        <dbReference type="ARBA" id="ARBA00007145"/>
    </source>
</evidence>
<comment type="pathway">
    <text evidence="1">Cofactor biosynthesis; NAD(+) biosynthesis; NAD(+) from deamido-NAD(+) (L-Gln route): step 1/1.</text>
</comment>
<dbReference type="GO" id="GO:0003952">
    <property type="term" value="F:NAD+ synthase (glutamine-hydrolyzing) activity"/>
    <property type="evidence" value="ECO:0007669"/>
    <property type="project" value="UniProtKB-EC"/>
</dbReference>
<dbReference type="GO" id="GO:0005737">
    <property type="term" value="C:cytoplasm"/>
    <property type="evidence" value="ECO:0007669"/>
    <property type="project" value="InterPro"/>
</dbReference>
<dbReference type="PANTHER" id="PTHR23090:SF9">
    <property type="entry name" value="GLUTAMINE-DEPENDENT NAD(+) SYNTHETASE"/>
    <property type="match status" value="1"/>
</dbReference>
<dbReference type="OrthoDB" id="2020662at2759"/>
<evidence type="ECO:0000256" key="7">
    <source>
        <dbReference type="ARBA" id="ARBA00022840"/>
    </source>
</evidence>
<dbReference type="FunFam" id="3.40.50.620:FF:000036">
    <property type="entry name" value="Glutamine-dependent NAD(+) synthetase"/>
    <property type="match status" value="1"/>
</dbReference>
<dbReference type="GO" id="GO:0005524">
    <property type="term" value="F:ATP binding"/>
    <property type="evidence" value="ECO:0007669"/>
    <property type="project" value="UniProtKB-KW"/>
</dbReference>
<dbReference type="Gene3D" id="3.40.850.10">
    <property type="entry name" value="Kinesin motor domain"/>
    <property type="match status" value="2"/>
</dbReference>